<accession>A0A9P4TIP0</accession>
<reference evidence="3" key="1">
    <citation type="submission" date="2019-04" db="EMBL/GenBank/DDBJ databases">
        <title>Sequencing of skin fungus with MAO and IRED activity.</title>
        <authorList>
            <person name="Marsaioli A.J."/>
            <person name="Bonatto J.M.C."/>
            <person name="Reis Junior O."/>
        </authorList>
    </citation>
    <scope>NUCLEOTIDE SEQUENCE</scope>
    <source>
        <strain evidence="3">30M1</strain>
    </source>
</reference>
<dbReference type="AlphaFoldDB" id="A0A9P4TIP0"/>
<feature type="compositionally biased region" description="Low complexity" evidence="1">
    <location>
        <begin position="93"/>
        <end position="102"/>
    </location>
</feature>
<feature type="signal peptide" evidence="2">
    <location>
        <begin position="1"/>
        <end position="20"/>
    </location>
</feature>
<proteinExistence type="predicted"/>
<keyword evidence="2" id="KW-0732">Signal</keyword>
<evidence type="ECO:0000256" key="1">
    <source>
        <dbReference type="SAM" id="MobiDB-lite"/>
    </source>
</evidence>
<comment type="caution">
    <text evidence="3">The sequence shown here is derived from an EMBL/GenBank/DDBJ whole genome shotgun (WGS) entry which is preliminary data.</text>
</comment>
<evidence type="ECO:0000313" key="3">
    <source>
        <dbReference type="EMBL" id="KAF3005689.1"/>
    </source>
</evidence>
<evidence type="ECO:0000256" key="2">
    <source>
        <dbReference type="SAM" id="SignalP"/>
    </source>
</evidence>
<dbReference type="Proteomes" id="UP000801428">
    <property type="component" value="Unassembled WGS sequence"/>
</dbReference>
<protein>
    <submittedName>
        <fullName evidence="3">Uncharacterized protein</fullName>
    </submittedName>
</protein>
<name>A0A9P4TIP0_CURKU</name>
<gene>
    <name evidence="3" type="ORF">E8E13_005178</name>
</gene>
<dbReference type="EMBL" id="SWKU01000006">
    <property type="protein sequence ID" value="KAF3005689.1"/>
    <property type="molecule type" value="Genomic_DNA"/>
</dbReference>
<keyword evidence="4" id="KW-1185">Reference proteome</keyword>
<evidence type="ECO:0000313" key="4">
    <source>
        <dbReference type="Proteomes" id="UP000801428"/>
    </source>
</evidence>
<feature type="chain" id="PRO_5040337798" evidence="2">
    <location>
        <begin position="21"/>
        <end position="289"/>
    </location>
</feature>
<dbReference type="OrthoDB" id="10597823at2759"/>
<feature type="region of interest" description="Disordered" evidence="1">
    <location>
        <begin position="68"/>
        <end position="122"/>
    </location>
</feature>
<organism evidence="3 4">
    <name type="scientific">Curvularia kusanoi</name>
    <name type="common">Cochliobolus kusanoi</name>
    <dbReference type="NCBI Taxonomy" id="90978"/>
    <lineage>
        <taxon>Eukaryota</taxon>
        <taxon>Fungi</taxon>
        <taxon>Dikarya</taxon>
        <taxon>Ascomycota</taxon>
        <taxon>Pezizomycotina</taxon>
        <taxon>Dothideomycetes</taxon>
        <taxon>Pleosporomycetidae</taxon>
        <taxon>Pleosporales</taxon>
        <taxon>Pleosporineae</taxon>
        <taxon>Pleosporaceae</taxon>
        <taxon>Curvularia</taxon>
    </lineage>
</organism>
<sequence length="289" mass="31228">MRLLRTLLKALLLSSQLSHAFVIPEARSTKAITAHDAARRDVTAHELDSIFPRAGTCPKVKLVKGKKCTPAAGTRSSGGCPPPPSSKNPNVAPKTPGQSSKPSPKPKVSKKPPKRSDGQRLEEEIRALTFEERADKTLDEMNEIASFEWAVGDTATTIGLAGCSVIAIYNDKAIVWGHYSPVISDGKTIIKDYQEVLHMALTRIESKAQSMGILGTGRARGVVRVDKRAALVPVPQGMPNIPMIIVNWFANVGVIKDKINRGFYDGRELADGTCSIKHITAGNAEVRMS</sequence>